<accession>A0A3L6KTK9</accession>
<dbReference type="EMBL" id="QSBY01000016">
    <property type="protein sequence ID" value="RHW66991.1"/>
    <property type="molecule type" value="Genomic_DNA"/>
</dbReference>
<feature type="signal peptide" evidence="1">
    <location>
        <begin position="1"/>
        <end position="34"/>
    </location>
</feature>
<evidence type="ECO:0000313" key="3">
    <source>
        <dbReference type="Proteomes" id="UP000266743"/>
    </source>
</evidence>
<feature type="chain" id="PRO_5018224725" evidence="1">
    <location>
        <begin position="35"/>
        <end position="247"/>
    </location>
</feature>
<protein>
    <submittedName>
        <fullName evidence="2">Variant surface glycoprotein VSG</fullName>
    </submittedName>
</protein>
<reference evidence="2 3" key="1">
    <citation type="submission" date="2018-09" db="EMBL/GenBank/DDBJ databases">
        <title>whole genome sequence of T. equiperdum IVM-t1 strain.</title>
        <authorList>
            <person name="Suganuma K."/>
        </authorList>
    </citation>
    <scope>NUCLEOTIDE SEQUENCE [LARGE SCALE GENOMIC DNA]</scope>
    <source>
        <strain evidence="2 3">IVM-t1</strain>
    </source>
</reference>
<dbReference type="AlphaFoldDB" id="A0A3L6KTK9"/>
<gene>
    <name evidence="2" type="ORF">DPX39_000066200</name>
</gene>
<organism evidence="2 3">
    <name type="scientific">Trypanosoma brucei equiperdum</name>
    <dbReference type="NCBI Taxonomy" id="630700"/>
    <lineage>
        <taxon>Eukaryota</taxon>
        <taxon>Discoba</taxon>
        <taxon>Euglenozoa</taxon>
        <taxon>Kinetoplastea</taxon>
        <taxon>Metakinetoplastina</taxon>
        <taxon>Trypanosomatida</taxon>
        <taxon>Trypanosomatidae</taxon>
        <taxon>Trypanosoma</taxon>
    </lineage>
</organism>
<evidence type="ECO:0000256" key="1">
    <source>
        <dbReference type="SAM" id="SignalP"/>
    </source>
</evidence>
<comment type="caution">
    <text evidence="2">The sequence shown here is derived from an EMBL/GenBank/DDBJ whole genome shotgun (WGS) entry which is preliminary data.</text>
</comment>
<evidence type="ECO:0000313" key="2">
    <source>
        <dbReference type="EMBL" id="RHW66991.1"/>
    </source>
</evidence>
<sequence>MMECVQVEQPDASRHKGRTAVFLFFLATFTGSDASPITTNDELADAVKSVCHEQLYLEELVKLLKQGNDERTTNLQKIKTDAQQYKIAAVIAASMEKHCLYMALYHKFRRLHKENKFRVSQANTDVTATTLAILEQIGVLKVTKVLAKTKIKLDTSSVHGNDGNANKIRIQLGTAEGTTELCDKVSKVTEISSQHTAIKVRSVKEVRLTHRKQVIKNIIKQRITLGILTSCNSVAGYTSTFATAINA</sequence>
<name>A0A3L6KTK9_9TRYP</name>
<keyword evidence="1" id="KW-0732">Signal</keyword>
<dbReference type="Proteomes" id="UP000266743">
    <property type="component" value="Unassembled WGS sequence"/>
</dbReference>
<proteinExistence type="predicted"/>